<dbReference type="STRING" id="574375.AZF08_11170"/>
<evidence type="ECO:0000313" key="3">
    <source>
        <dbReference type="Proteomes" id="UP000027778"/>
    </source>
</evidence>
<organism evidence="2 3">
    <name type="scientific">Bacillus gaemokensis</name>
    <dbReference type="NCBI Taxonomy" id="574375"/>
    <lineage>
        <taxon>Bacteria</taxon>
        <taxon>Bacillati</taxon>
        <taxon>Bacillota</taxon>
        <taxon>Bacilli</taxon>
        <taxon>Bacillales</taxon>
        <taxon>Bacillaceae</taxon>
        <taxon>Bacillus</taxon>
        <taxon>Bacillus cereus group</taxon>
    </lineage>
</organism>
<comment type="caution">
    <text evidence="2">The sequence shown here is derived from an EMBL/GenBank/DDBJ whole genome shotgun (WGS) entry which is preliminary data.</text>
</comment>
<evidence type="ECO:0000313" key="2">
    <source>
        <dbReference type="EMBL" id="KEK24962.1"/>
    </source>
</evidence>
<reference evidence="2 3" key="1">
    <citation type="submission" date="2014-06" db="EMBL/GenBank/DDBJ databases">
        <title>Draft genome sequence of Bacillus gaemokensis JCM 15801 (MCCC 1A00707).</title>
        <authorList>
            <person name="Lai Q."/>
            <person name="Liu Y."/>
            <person name="Shao Z."/>
        </authorList>
    </citation>
    <scope>NUCLEOTIDE SEQUENCE [LARGE SCALE GENOMIC DNA]</scope>
    <source>
        <strain evidence="2 3">JCM 15801</strain>
    </source>
</reference>
<gene>
    <name evidence="2" type="ORF">BAGA_17805</name>
</gene>
<dbReference type="RefSeq" id="WP_033673611.1">
    <property type="nucleotide sequence ID" value="NZ_JOTM01000003.1"/>
</dbReference>
<proteinExistence type="predicted"/>
<feature type="transmembrane region" description="Helical" evidence="1">
    <location>
        <begin position="118"/>
        <end position="138"/>
    </location>
</feature>
<name>A0A073KEW5_9BACI</name>
<evidence type="ECO:0008006" key="4">
    <source>
        <dbReference type="Google" id="ProtNLM"/>
    </source>
</evidence>
<dbReference type="OrthoDB" id="2920451at2"/>
<dbReference type="InterPro" id="IPR024399">
    <property type="entry name" value="DUF2628"/>
</dbReference>
<keyword evidence="1" id="KW-1133">Transmembrane helix</keyword>
<keyword evidence="1" id="KW-0812">Transmembrane</keyword>
<feature type="transmembrane region" description="Helical" evidence="1">
    <location>
        <begin position="173"/>
        <end position="193"/>
    </location>
</feature>
<dbReference type="EMBL" id="JOTM01000003">
    <property type="protein sequence ID" value="KEK24962.1"/>
    <property type="molecule type" value="Genomic_DNA"/>
</dbReference>
<keyword evidence="1" id="KW-0472">Membrane</keyword>
<sequence>MHCINCGNPCFDGQLNCEDCQKMLHNETKEEISSIEKDMEQYVGGHYLYFKRKWEKERIRIARWSWNGWAAIFNAGWFGYRKYYLPAFLFVILLVACDAFSYYMGFNVALPIINMAPLTFLLLILMMIGIGIFANGLYYQFAERKIYQIKAKGVKNKSVENYLIRDSGGTSKIGAAIVTLLTAAAIFMSHFFFPTDQDVIRKVRTSSLYEYPFFSIGEAFEQYFQQPGWVYYRGTDGVELVEFHGYRSGMTREQIVIQFVVDYQLHEIEPYSFTVNGEPQSEKGFLKMMEEVFRIQNPFELDDGLQRDDKKEML</sequence>
<dbReference type="eggNOG" id="ENOG5032WBE">
    <property type="taxonomic scope" value="Bacteria"/>
</dbReference>
<protein>
    <recommendedName>
        <fullName evidence="4">Group-specific protein</fullName>
    </recommendedName>
</protein>
<dbReference type="Pfam" id="PF10947">
    <property type="entry name" value="DUF2628"/>
    <property type="match status" value="1"/>
</dbReference>
<keyword evidence="3" id="KW-1185">Reference proteome</keyword>
<feature type="transmembrane region" description="Helical" evidence="1">
    <location>
        <begin position="86"/>
        <end position="106"/>
    </location>
</feature>
<accession>A0A073KEW5</accession>
<evidence type="ECO:0000256" key="1">
    <source>
        <dbReference type="SAM" id="Phobius"/>
    </source>
</evidence>
<dbReference type="Proteomes" id="UP000027778">
    <property type="component" value="Unassembled WGS sequence"/>
</dbReference>
<dbReference type="AlphaFoldDB" id="A0A073KEW5"/>